<dbReference type="WBParaSite" id="DME_0001078901-mRNA-1">
    <property type="protein sequence ID" value="DME_0001078901-mRNA-1"/>
    <property type="gene ID" value="DME_0001078901"/>
</dbReference>
<evidence type="ECO:0000313" key="3">
    <source>
        <dbReference type="Proteomes" id="UP000038040"/>
    </source>
</evidence>
<keyword evidence="1" id="KW-0732">Signal</keyword>
<sequence length="125" mass="12416">MNFIYLPLLFFISCVSADDVSIKVCSRPLLPQAPAVGVPGVGVPGVGVPGVGVPGVGVPGVGVPGVGVPGVGVPGVGVPGVGAAAEVMNRPTVDPNLCFDLDPKACSEIFKLHTPDQTIPAQLNP</sequence>
<evidence type="ECO:0000313" key="4">
    <source>
        <dbReference type="Proteomes" id="UP000274756"/>
    </source>
</evidence>
<reference evidence="5" key="1">
    <citation type="submission" date="2017-02" db="UniProtKB">
        <authorList>
            <consortium name="WormBaseParasite"/>
        </authorList>
    </citation>
    <scope>IDENTIFICATION</scope>
</reference>
<protein>
    <submittedName>
        <fullName evidence="5">VM domain-containing protein</fullName>
    </submittedName>
</protein>
<evidence type="ECO:0000313" key="2">
    <source>
        <dbReference type="EMBL" id="VDN54217.1"/>
    </source>
</evidence>
<feature type="chain" id="PRO_5041120855" evidence="1">
    <location>
        <begin position="18"/>
        <end position="125"/>
    </location>
</feature>
<dbReference type="AlphaFoldDB" id="A0A0N4URV7"/>
<evidence type="ECO:0000256" key="1">
    <source>
        <dbReference type="SAM" id="SignalP"/>
    </source>
</evidence>
<organism evidence="3 5">
    <name type="scientific">Dracunculus medinensis</name>
    <name type="common">Guinea worm</name>
    <dbReference type="NCBI Taxonomy" id="318479"/>
    <lineage>
        <taxon>Eukaryota</taxon>
        <taxon>Metazoa</taxon>
        <taxon>Ecdysozoa</taxon>
        <taxon>Nematoda</taxon>
        <taxon>Chromadorea</taxon>
        <taxon>Rhabditida</taxon>
        <taxon>Spirurina</taxon>
        <taxon>Dracunculoidea</taxon>
        <taxon>Dracunculidae</taxon>
        <taxon>Dracunculus</taxon>
    </lineage>
</organism>
<evidence type="ECO:0000313" key="5">
    <source>
        <dbReference type="WBParaSite" id="DME_0001078901-mRNA-1"/>
    </source>
</evidence>
<dbReference type="Proteomes" id="UP000038040">
    <property type="component" value="Unplaced"/>
</dbReference>
<dbReference type="Proteomes" id="UP000274756">
    <property type="component" value="Unassembled WGS sequence"/>
</dbReference>
<gene>
    <name evidence="2" type="ORF">DME_LOCUS4190</name>
</gene>
<reference evidence="2 4" key="2">
    <citation type="submission" date="2018-11" db="EMBL/GenBank/DDBJ databases">
        <authorList>
            <consortium name="Pathogen Informatics"/>
        </authorList>
    </citation>
    <scope>NUCLEOTIDE SEQUENCE [LARGE SCALE GENOMIC DNA]</scope>
</reference>
<name>A0A0N4URV7_DRAME</name>
<keyword evidence="4" id="KW-1185">Reference proteome</keyword>
<proteinExistence type="predicted"/>
<feature type="signal peptide" evidence="1">
    <location>
        <begin position="1"/>
        <end position="17"/>
    </location>
</feature>
<dbReference type="EMBL" id="UYYG01000381">
    <property type="protein sequence ID" value="VDN54217.1"/>
    <property type="molecule type" value="Genomic_DNA"/>
</dbReference>
<accession>A0A0N4URV7</accession>